<evidence type="ECO:0000313" key="3">
    <source>
        <dbReference type="Proteomes" id="UP000094172"/>
    </source>
</evidence>
<keyword evidence="3" id="KW-1185">Reference proteome</keyword>
<reference evidence="2 3" key="1">
    <citation type="journal article" date="2016" name="Environ. Microbiol.">
        <title>New Methyloceanibacter diversity from North Sea sediments includes methanotroph containing solely the soluble methane monooxygenase.</title>
        <authorList>
            <person name="Vekeman B."/>
            <person name="Kerckhof F.M."/>
            <person name="Cremers G."/>
            <person name="de Vos P."/>
            <person name="Vandamme P."/>
            <person name="Boon N."/>
            <person name="Op den Camp H.J."/>
            <person name="Heylen K."/>
        </authorList>
    </citation>
    <scope>NUCLEOTIDE SEQUENCE [LARGE SCALE GENOMIC DNA]</scope>
    <source>
        <strain evidence="2 3">R-67176</strain>
    </source>
</reference>
<dbReference type="AlphaFoldDB" id="A0A1E3VSK0"/>
<dbReference type="Gene3D" id="3.40.50.300">
    <property type="entry name" value="P-loop containing nucleotide triphosphate hydrolases"/>
    <property type="match status" value="1"/>
</dbReference>
<dbReference type="STRING" id="1774970.AUC70_14585"/>
<evidence type="ECO:0000313" key="2">
    <source>
        <dbReference type="EMBL" id="ODR96505.1"/>
    </source>
</evidence>
<dbReference type="SUPFAM" id="SSF52540">
    <property type="entry name" value="P-loop containing nucleoside triphosphate hydrolases"/>
    <property type="match status" value="1"/>
</dbReference>
<name>A0A1E3VSK0_9HYPH</name>
<accession>A0A1E3VSK0</accession>
<proteinExistence type="predicted"/>
<protein>
    <recommendedName>
        <fullName evidence="4">Protein ImuA</fullName>
    </recommendedName>
</protein>
<dbReference type="InterPro" id="IPR027417">
    <property type="entry name" value="P-loop_NTPase"/>
</dbReference>
<organism evidence="2 3">
    <name type="scientific">Methyloceanibacter stevinii</name>
    <dbReference type="NCBI Taxonomy" id="1774970"/>
    <lineage>
        <taxon>Bacteria</taxon>
        <taxon>Pseudomonadati</taxon>
        <taxon>Pseudomonadota</taxon>
        <taxon>Alphaproteobacteria</taxon>
        <taxon>Hyphomicrobiales</taxon>
        <taxon>Hyphomicrobiaceae</taxon>
        <taxon>Methyloceanibacter</taxon>
    </lineage>
</organism>
<dbReference type="EMBL" id="LPWE01000004">
    <property type="protein sequence ID" value="ODR96505.1"/>
    <property type="molecule type" value="Genomic_DNA"/>
</dbReference>
<feature type="region of interest" description="Disordered" evidence="1">
    <location>
        <begin position="188"/>
        <end position="266"/>
    </location>
</feature>
<evidence type="ECO:0008006" key="4">
    <source>
        <dbReference type="Google" id="ProtNLM"/>
    </source>
</evidence>
<feature type="compositionally biased region" description="Low complexity" evidence="1">
    <location>
        <begin position="245"/>
        <end position="266"/>
    </location>
</feature>
<sequence length="266" mass="27552">MGTLHQAGLHEIKPHAYRDTPAGLGFALSVIADIQKQGPGAVLWCMTQRHAQEWGRPYGPGLFKAGLDPARVLIVETRTADEAAWALEEGLKSSALIAGLAQTEIKTQLTARRLGLAARAAGTPCFLLTGHGEAKIPGTLTRWRIATEASAHIPFDTGAGFGEGAHFGEGTPGPACWRLSLERSRAGADSAQAGHVQGAQSAAGQTSRAQAAQSAVGQTLREGARFHVQAGHDGPPEKDGLRVVPASSDRAADAGALARGPRTAAS</sequence>
<evidence type="ECO:0000256" key="1">
    <source>
        <dbReference type="SAM" id="MobiDB-lite"/>
    </source>
</evidence>
<gene>
    <name evidence="2" type="ORF">AUC70_14585</name>
</gene>
<dbReference type="Proteomes" id="UP000094172">
    <property type="component" value="Unassembled WGS sequence"/>
</dbReference>
<comment type="caution">
    <text evidence="2">The sequence shown here is derived from an EMBL/GenBank/DDBJ whole genome shotgun (WGS) entry which is preliminary data.</text>
</comment>
<feature type="compositionally biased region" description="Polar residues" evidence="1">
    <location>
        <begin position="198"/>
        <end position="217"/>
    </location>
</feature>